<accession>A0A1Y1XZP0</accession>
<dbReference type="AlphaFoldDB" id="A0A1Y1XZP0"/>
<proteinExistence type="predicted"/>
<evidence type="ECO:0000313" key="2">
    <source>
        <dbReference type="Proteomes" id="UP000193144"/>
    </source>
</evidence>
<dbReference type="Proteomes" id="UP000193144">
    <property type="component" value="Unassembled WGS sequence"/>
</dbReference>
<comment type="caution">
    <text evidence="1">The sequence shown here is derived from an EMBL/GenBank/DDBJ whole genome shotgun (WGS) entry which is preliminary data.</text>
</comment>
<gene>
    <name evidence="1" type="ORF">BCR34DRAFT_609071</name>
</gene>
<dbReference type="OrthoDB" id="202203at2759"/>
<evidence type="ECO:0008006" key="3">
    <source>
        <dbReference type="Google" id="ProtNLM"/>
    </source>
</evidence>
<dbReference type="InterPro" id="IPR036188">
    <property type="entry name" value="FAD/NAD-bd_sf"/>
</dbReference>
<protein>
    <recommendedName>
        <fullName evidence="3">FAD/NAD(P)-binding domain-containing protein</fullName>
    </recommendedName>
</protein>
<keyword evidence="2" id="KW-1185">Reference proteome</keyword>
<dbReference type="EMBL" id="MCFA01000503">
    <property type="protein sequence ID" value="ORX90946.1"/>
    <property type="molecule type" value="Genomic_DNA"/>
</dbReference>
<organism evidence="1 2">
    <name type="scientific">Clohesyomyces aquaticus</name>
    <dbReference type="NCBI Taxonomy" id="1231657"/>
    <lineage>
        <taxon>Eukaryota</taxon>
        <taxon>Fungi</taxon>
        <taxon>Dikarya</taxon>
        <taxon>Ascomycota</taxon>
        <taxon>Pezizomycotina</taxon>
        <taxon>Dothideomycetes</taxon>
        <taxon>Pleosporomycetidae</taxon>
        <taxon>Pleosporales</taxon>
        <taxon>Lindgomycetaceae</taxon>
        <taxon>Clohesyomyces</taxon>
    </lineage>
</organism>
<dbReference type="STRING" id="1231657.A0A1Y1XZP0"/>
<evidence type="ECO:0000313" key="1">
    <source>
        <dbReference type="EMBL" id="ORX90946.1"/>
    </source>
</evidence>
<reference evidence="1 2" key="1">
    <citation type="submission" date="2016-07" db="EMBL/GenBank/DDBJ databases">
        <title>Pervasive Adenine N6-methylation of Active Genes in Fungi.</title>
        <authorList>
            <consortium name="DOE Joint Genome Institute"/>
            <person name="Mondo S.J."/>
            <person name="Dannebaum R.O."/>
            <person name="Kuo R.C."/>
            <person name="Labutti K."/>
            <person name="Haridas S."/>
            <person name="Kuo A."/>
            <person name="Salamov A."/>
            <person name="Ahrendt S.R."/>
            <person name="Lipzen A."/>
            <person name="Sullivan W."/>
            <person name="Andreopoulos W.B."/>
            <person name="Clum A."/>
            <person name="Lindquist E."/>
            <person name="Daum C."/>
            <person name="Ramamoorthy G.K."/>
            <person name="Gryganskyi A."/>
            <person name="Culley D."/>
            <person name="Magnuson J.K."/>
            <person name="James T.Y."/>
            <person name="O'Malley M.A."/>
            <person name="Stajich J.E."/>
            <person name="Spatafora J.W."/>
            <person name="Visel A."/>
            <person name="Grigoriev I.V."/>
        </authorList>
    </citation>
    <scope>NUCLEOTIDE SEQUENCE [LARGE SCALE GENOMIC DNA]</scope>
    <source>
        <strain evidence="1 2">CBS 115471</strain>
    </source>
</reference>
<dbReference type="Gene3D" id="3.50.50.100">
    <property type="match status" value="1"/>
</dbReference>
<sequence>MEDIFILGGSYGGVSTAHRIFKTAGKQIDFKTTLVSPNSYFYWNSPAPRAIVLGEFTDEELFDLIAVQHGVDRFNSILGSPESLEVEAKTVAVVGQDQGFR</sequence>
<dbReference type="SUPFAM" id="SSF51905">
    <property type="entry name" value="FAD/NAD(P)-binding domain"/>
    <property type="match status" value="1"/>
</dbReference>
<name>A0A1Y1XZP0_9PLEO</name>